<dbReference type="InterPro" id="IPR016035">
    <property type="entry name" value="Acyl_Trfase/lysoPLipase"/>
</dbReference>
<dbReference type="AlphaFoldDB" id="K9G1C8"/>
<dbReference type="SUPFAM" id="SSF52151">
    <property type="entry name" value="FabD/lysophospholipase-like"/>
    <property type="match status" value="1"/>
</dbReference>
<evidence type="ECO:0000256" key="4">
    <source>
        <dbReference type="PROSITE-ProRule" id="PRU00175"/>
    </source>
</evidence>
<evidence type="ECO:0000313" key="7">
    <source>
        <dbReference type="Proteomes" id="UP000009886"/>
    </source>
</evidence>
<dbReference type="Proteomes" id="UP000009886">
    <property type="component" value="Unassembled WGS sequence"/>
</dbReference>
<evidence type="ECO:0000313" key="6">
    <source>
        <dbReference type="EMBL" id="EKV07076.1"/>
    </source>
</evidence>
<dbReference type="Gene3D" id="3.30.40.10">
    <property type="entry name" value="Zinc/RING finger domain, C3HC4 (zinc finger)"/>
    <property type="match status" value="1"/>
</dbReference>
<dbReference type="InterPro" id="IPR001841">
    <property type="entry name" value="Znf_RING"/>
</dbReference>
<reference evidence="7" key="1">
    <citation type="journal article" date="2012" name="BMC Genomics">
        <title>Genome sequence of the necrotrophic fungus Penicillium digitatum, the main postharvest pathogen of citrus.</title>
        <authorList>
            <person name="Marcet-Houben M."/>
            <person name="Ballester A.-R."/>
            <person name="de la Fuente B."/>
            <person name="Harries E."/>
            <person name="Marcos J.F."/>
            <person name="Gonzalez-Candelas L."/>
            <person name="Gabaldon T."/>
        </authorList>
    </citation>
    <scope>NUCLEOTIDE SEQUENCE [LARGE SCALE GENOMIC DNA]</scope>
    <source>
        <strain evidence="7">Pd1 / CECT 20795</strain>
    </source>
</reference>
<keyword evidence="3" id="KW-0862">Zinc</keyword>
<dbReference type="EMBL" id="AKCU01000466">
    <property type="protein sequence ID" value="EKV07076.1"/>
    <property type="molecule type" value="Genomic_DNA"/>
</dbReference>
<dbReference type="PROSITE" id="PS50089">
    <property type="entry name" value="ZF_RING_2"/>
    <property type="match status" value="1"/>
</dbReference>
<keyword evidence="1" id="KW-0479">Metal-binding</keyword>
<evidence type="ECO:0000256" key="2">
    <source>
        <dbReference type="ARBA" id="ARBA00022771"/>
    </source>
</evidence>
<dbReference type="GO" id="GO:0008270">
    <property type="term" value="F:zinc ion binding"/>
    <property type="evidence" value="ECO:0007669"/>
    <property type="project" value="UniProtKB-KW"/>
</dbReference>
<gene>
    <name evidence="6" type="ORF">PDIP_75280</name>
</gene>
<dbReference type="Gene3D" id="3.40.1090.10">
    <property type="entry name" value="Cytosolic phospholipase A2 catalytic domain"/>
    <property type="match status" value="1"/>
</dbReference>
<keyword evidence="2 4" id="KW-0863">Zinc-finger</keyword>
<dbReference type="SUPFAM" id="SSF57850">
    <property type="entry name" value="RING/U-box"/>
    <property type="match status" value="1"/>
</dbReference>
<dbReference type="HOGENOM" id="CLU_079151_0_0_1"/>
<accession>K9G1C8</accession>
<sequence length="185" mass="20620">MVFNALYRAHCRKAWERGDAEIVCNKVLHRFIGGFVQLRSKVSADIRHESLVQFHRRWGGLHSTTTCFACMCGPPEHMLPCRHAICDNCVVIYGTKSPRTEYHINLPKCPICDKAVNLTIRQLPPTKGPIVLSLDGGGVRGIVQLGLLRALERRIGGISIAHIADLFAWTSVGKSIRDNEECTCD</sequence>
<evidence type="ECO:0000256" key="3">
    <source>
        <dbReference type="ARBA" id="ARBA00022833"/>
    </source>
</evidence>
<dbReference type="KEGG" id="pdp:PDIP_75280"/>
<protein>
    <recommendedName>
        <fullName evidence="5">RING-type domain-containing protein</fullName>
    </recommendedName>
</protein>
<proteinExistence type="predicted"/>
<dbReference type="PROSITE" id="PS00518">
    <property type="entry name" value="ZF_RING_1"/>
    <property type="match status" value="1"/>
</dbReference>
<dbReference type="InterPro" id="IPR013083">
    <property type="entry name" value="Znf_RING/FYVE/PHD"/>
</dbReference>
<dbReference type="VEuPathDB" id="FungiDB:PDIP_75280"/>
<dbReference type="OrthoDB" id="194358at2759"/>
<name>K9G1C8_PEND1</name>
<evidence type="ECO:0000259" key="5">
    <source>
        <dbReference type="PROSITE" id="PS50089"/>
    </source>
</evidence>
<dbReference type="InterPro" id="IPR017907">
    <property type="entry name" value="Znf_RING_CS"/>
</dbReference>
<organism evidence="6 7">
    <name type="scientific">Penicillium digitatum (strain Pd1 / CECT 20795)</name>
    <name type="common">Green mold</name>
    <dbReference type="NCBI Taxonomy" id="1170230"/>
    <lineage>
        <taxon>Eukaryota</taxon>
        <taxon>Fungi</taxon>
        <taxon>Dikarya</taxon>
        <taxon>Ascomycota</taxon>
        <taxon>Pezizomycotina</taxon>
        <taxon>Eurotiomycetes</taxon>
        <taxon>Eurotiomycetidae</taxon>
        <taxon>Eurotiales</taxon>
        <taxon>Aspergillaceae</taxon>
        <taxon>Penicillium</taxon>
    </lineage>
</organism>
<comment type="caution">
    <text evidence="6">The sequence shown here is derived from an EMBL/GenBank/DDBJ whole genome shotgun (WGS) entry which is preliminary data.</text>
</comment>
<evidence type="ECO:0000256" key="1">
    <source>
        <dbReference type="ARBA" id="ARBA00022723"/>
    </source>
</evidence>
<feature type="domain" description="RING-type" evidence="5">
    <location>
        <begin position="67"/>
        <end position="113"/>
    </location>
</feature>